<proteinExistence type="predicted"/>
<dbReference type="EMBL" id="JAGYPM010000003">
    <property type="protein sequence ID" value="MBS4191781.1"/>
    <property type="molecule type" value="Genomic_DNA"/>
</dbReference>
<accession>A0ABS5NW00</accession>
<evidence type="ECO:0000313" key="1">
    <source>
        <dbReference type="EMBL" id="MBS4191781.1"/>
    </source>
</evidence>
<organism evidence="1 2">
    <name type="scientific">Cytobacillus citreus</name>
    <dbReference type="NCBI Taxonomy" id="2833586"/>
    <lineage>
        <taxon>Bacteria</taxon>
        <taxon>Bacillati</taxon>
        <taxon>Bacillota</taxon>
        <taxon>Bacilli</taxon>
        <taxon>Bacillales</taxon>
        <taxon>Bacillaceae</taxon>
        <taxon>Cytobacillus</taxon>
    </lineage>
</organism>
<dbReference type="Proteomes" id="UP000681027">
    <property type="component" value="Unassembled WGS sequence"/>
</dbReference>
<gene>
    <name evidence="1" type="ORF">KHA94_16445</name>
</gene>
<reference evidence="1 2" key="1">
    <citation type="submission" date="2021-05" db="EMBL/GenBank/DDBJ databases">
        <title>Novel Bacillus species.</title>
        <authorList>
            <person name="Liu G."/>
        </authorList>
    </citation>
    <scope>NUCLEOTIDE SEQUENCE [LARGE SCALE GENOMIC DNA]</scope>
    <source>
        <strain evidence="1 2">FJAT-49705</strain>
    </source>
</reference>
<protein>
    <submittedName>
        <fullName evidence="1">Uncharacterized protein</fullName>
    </submittedName>
</protein>
<keyword evidence="2" id="KW-1185">Reference proteome</keyword>
<name>A0ABS5NW00_9BACI</name>
<dbReference type="RefSeq" id="WP_213103189.1">
    <property type="nucleotide sequence ID" value="NZ_JAGYPM010000003.1"/>
</dbReference>
<sequence>MKKISKVDAYAGMSAIDQMVMDQEVQAVFESDQRNGRKMTDQFFLDKDGFLFLEMYWDGVLVQTLCFGKPKMKIVPNDYCNECRRNTHLIVTGEDEQSIFATCPHCDAKFDLINDGARTKEVAEHKPISERIAFYTKKVAERFSVHPAKDMPRKYTFRHERLMAYKKRMHELFADQGY</sequence>
<evidence type="ECO:0000313" key="2">
    <source>
        <dbReference type="Proteomes" id="UP000681027"/>
    </source>
</evidence>
<comment type="caution">
    <text evidence="1">The sequence shown here is derived from an EMBL/GenBank/DDBJ whole genome shotgun (WGS) entry which is preliminary data.</text>
</comment>